<comment type="similarity">
    <text evidence="2 12">Belongs to the glycosyl hydrolase 4 family.</text>
</comment>
<dbReference type="GO" id="GO:0005975">
    <property type="term" value="P:carbohydrate metabolic process"/>
    <property type="evidence" value="ECO:0007669"/>
    <property type="project" value="InterPro"/>
</dbReference>
<comment type="cofactor">
    <cofactor evidence="12">
        <name>NAD(+)</name>
        <dbReference type="ChEBI" id="CHEBI:57540"/>
    </cofactor>
    <text evidence="12">Binds 1 NAD(+) per subunit.</text>
</comment>
<keyword evidence="10" id="KW-0408">Iron</keyword>
<feature type="binding site" evidence="10">
    <location>
        <position position="239"/>
    </location>
    <ligand>
        <name>Mn(2+)</name>
        <dbReference type="ChEBI" id="CHEBI:29035"/>
    </ligand>
</feature>
<evidence type="ECO:0000256" key="12">
    <source>
        <dbReference type="RuleBase" id="RU361152"/>
    </source>
</evidence>
<keyword evidence="7" id="KW-0119">Carbohydrate metabolism</keyword>
<keyword evidence="3 10" id="KW-0479">Metal-binding</keyword>
<dbReference type="InterPro" id="IPR001088">
    <property type="entry name" value="Glyco_hydro_4"/>
</dbReference>
<dbReference type="InterPro" id="IPR015955">
    <property type="entry name" value="Lactate_DH/Glyco_Ohase_4_C"/>
</dbReference>
<evidence type="ECO:0000256" key="5">
    <source>
        <dbReference type="ARBA" id="ARBA00023027"/>
    </source>
</evidence>
<dbReference type="InterPro" id="IPR053715">
    <property type="entry name" value="GH4_Enzyme_sf"/>
</dbReference>
<dbReference type="GO" id="GO:0004553">
    <property type="term" value="F:hydrolase activity, hydrolyzing O-glycosyl compounds"/>
    <property type="evidence" value="ECO:0007669"/>
    <property type="project" value="InterPro"/>
</dbReference>
<feature type="binding site" evidence="10">
    <location>
        <position position="181"/>
    </location>
    <ligand>
        <name>Mn(2+)</name>
        <dbReference type="ChEBI" id="CHEBI:29035"/>
    </ligand>
</feature>
<dbReference type="SUPFAM" id="SSF51735">
    <property type="entry name" value="NAD(P)-binding Rossmann-fold domains"/>
    <property type="match status" value="1"/>
</dbReference>
<dbReference type="Pfam" id="PF02056">
    <property type="entry name" value="Glyco_hydro_4"/>
    <property type="match status" value="1"/>
</dbReference>
<reference evidence="15" key="1">
    <citation type="submission" date="2015-12" db="EMBL/GenBank/DDBJ databases">
        <authorList>
            <person name="Lodha T.D."/>
            <person name="Chintalapati S."/>
            <person name="Chintalapati V.R."/>
            <person name="Sravanthi T."/>
        </authorList>
    </citation>
    <scope>NUCLEOTIDE SEQUENCE [LARGE SCALE GENOMIC DNA]</scope>
    <source>
        <strain evidence="15">JC133</strain>
    </source>
</reference>
<dbReference type="Proteomes" id="UP000237350">
    <property type="component" value="Unassembled WGS sequence"/>
</dbReference>
<keyword evidence="6 10" id="KW-0464">Manganese</keyword>
<evidence type="ECO:0000256" key="8">
    <source>
        <dbReference type="ARBA" id="ARBA00023295"/>
    </source>
</evidence>
<protein>
    <recommendedName>
        <fullName evidence="13">Glycosyl hydrolase family 4 C-terminal domain-containing protein</fullName>
    </recommendedName>
</protein>
<evidence type="ECO:0000256" key="6">
    <source>
        <dbReference type="ARBA" id="ARBA00023211"/>
    </source>
</evidence>
<evidence type="ECO:0000256" key="1">
    <source>
        <dbReference type="ARBA" id="ARBA00001936"/>
    </source>
</evidence>
<evidence type="ECO:0000256" key="7">
    <source>
        <dbReference type="ARBA" id="ARBA00023277"/>
    </source>
</evidence>
<feature type="site" description="Increases basicity of active site Tyr" evidence="11">
    <location>
        <position position="122"/>
    </location>
</feature>
<dbReference type="SUPFAM" id="SSF56327">
    <property type="entry name" value="LDH C-terminal domain-like"/>
    <property type="match status" value="1"/>
</dbReference>
<keyword evidence="5 12" id="KW-0520">NAD</keyword>
<dbReference type="OrthoDB" id="9808275at2"/>
<dbReference type="GO" id="GO:0016616">
    <property type="term" value="F:oxidoreductase activity, acting on the CH-OH group of donors, NAD or NADP as acceptor"/>
    <property type="evidence" value="ECO:0007669"/>
    <property type="project" value="InterPro"/>
</dbReference>
<evidence type="ECO:0000256" key="9">
    <source>
        <dbReference type="PIRSR" id="PIRSR601088-2"/>
    </source>
</evidence>
<keyword evidence="10" id="KW-0533">Nickel</keyword>
<name>A0A2S4JGT9_9SPIO</name>
<dbReference type="EMBL" id="LPWH01000118">
    <property type="protein sequence ID" value="POQ98685.1"/>
    <property type="molecule type" value="Genomic_DNA"/>
</dbReference>
<dbReference type="PANTHER" id="PTHR32092:SF6">
    <property type="entry name" value="ALPHA-GALACTOSIDASE"/>
    <property type="match status" value="1"/>
</dbReference>
<dbReference type="AlphaFoldDB" id="A0A2S4JGT9"/>
<evidence type="ECO:0000256" key="3">
    <source>
        <dbReference type="ARBA" id="ARBA00022723"/>
    </source>
</evidence>
<dbReference type="GO" id="GO:0046872">
    <property type="term" value="F:metal ion binding"/>
    <property type="evidence" value="ECO:0007669"/>
    <property type="project" value="UniProtKB-KW"/>
</dbReference>
<evidence type="ECO:0000313" key="15">
    <source>
        <dbReference type="Proteomes" id="UP000237350"/>
    </source>
</evidence>
<sequence length="473" mass="53586">MKFITRGILMQKAPVIVIIGAGSAVFGQRAISAILRSEHLKGADLRLVDTDESALELMYNLAQVMNRQWGSRASLSAHTDRRQALPGADFVILSVQVGPREEVWEKDWRIPRDYGIYQPYAENSGPGGLIHTARNLPLILAIARDMEELCPRAWMMNYVNPLIRLTLAVTRYTSIQVVGMCHQLLWGYAMAMALLADLYDIDVPRDVKIDTNHETRHFREPLMAAGLEHLDIKAAGINHFSWVYDIRDKATGEDLYPALRERWFRPERADFEPLSREMYQIFGLMPTPSDSHLCEFLPFVHDPVKKPWERYGLHTQSWTGNHARREVRRELARKIVAGQEPVEQLRNLRSEGVPEVIEGIHCNRNTFIHQLNLPNKGLIPNLQDDAIVEVPGVSCGQGVQGLAMPPLPEAIAELCRRELAYSSLVVDASVAGDRDLALQAMLLDPVVNDVESARLTLDHLLREFAEFLPQFER</sequence>
<dbReference type="Pfam" id="PF11975">
    <property type="entry name" value="Glyco_hydro_4C"/>
    <property type="match status" value="1"/>
</dbReference>
<dbReference type="InterPro" id="IPR022616">
    <property type="entry name" value="Glyco_hydro_4_C"/>
</dbReference>
<keyword evidence="8 12" id="KW-0326">Glycosidase</keyword>
<feature type="binding site" evidence="9">
    <location>
        <position position="160"/>
    </location>
    <ligand>
        <name>substrate</name>
    </ligand>
</feature>
<evidence type="ECO:0000256" key="4">
    <source>
        <dbReference type="ARBA" id="ARBA00022801"/>
    </source>
</evidence>
<evidence type="ECO:0000256" key="11">
    <source>
        <dbReference type="PIRSR" id="PIRSR601088-4"/>
    </source>
</evidence>
<keyword evidence="4 12" id="KW-0378">Hydrolase</keyword>
<dbReference type="PANTHER" id="PTHR32092">
    <property type="entry name" value="6-PHOSPHO-BETA-GLUCOSIDASE-RELATED"/>
    <property type="match status" value="1"/>
</dbReference>
<dbReference type="Gene3D" id="3.90.1820.10">
    <property type="entry name" value="AglA-like glucosidase"/>
    <property type="match status" value="1"/>
</dbReference>
<organism evidence="14 15">
    <name type="scientific">Alkalispirochaeta sphaeroplastigenens</name>
    <dbReference type="NCBI Taxonomy" id="1187066"/>
    <lineage>
        <taxon>Bacteria</taxon>
        <taxon>Pseudomonadati</taxon>
        <taxon>Spirochaetota</taxon>
        <taxon>Spirochaetia</taxon>
        <taxon>Spirochaetales</taxon>
        <taxon>Spirochaetaceae</taxon>
        <taxon>Alkalispirochaeta</taxon>
    </lineage>
</organism>
<feature type="domain" description="Glycosyl hydrolase family 4 C-terminal" evidence="13">
    <location>
        <begin position="235"/>
        <end position="447"/>
    </location>
</feature>
<evidence type="ECO:0000259" key="13">
    <source>
        <dbReference type="Pfam" id="PF11975"/>
    </source>
</evidence>
<evidence type="ECO:0000256" key="2">
    <source>
        <dbReference type="ARBA" id="ARBA00010141"/>
    </source>
</evidence>
<keyword evidence="10" id="KW-0170">Cobalt</keyword>
<evidence type="ECO:0000313" key="14">
    <source>
        <dbReference type="EMBL" id="POQ98685.1"/>
    </source>
</evidence>
<proteinExistence type="inferred from homology"/>
<dbReference type="InterPro" id="IPR036291">
    <property type="entry name" value="NAD(P)-bd_dom_sf"/>
</dbReference>
<comment type="cofactor">
    <cofactor evidence="1">
        <name>Mn(2+)</name>
        <dbReference type="ChEBI" id="CHEBI:29035"/>
    </cofactor>
</comment>
<evidence type="ECO:0000256" key="10">
    <source>
        <dbReference type="PIRSR" id="PIRSR601088-3"/>
    </source>
</evidence>
<comment type="caution">
    <text evidence="14">The sequence shown here is derived from an EMBL/GenBank/DDBJ whole genome shotgun (WGS) entry which is preliminary data.</text>
</comment>
<keyword evidence="15" id="KW-1185">Reference proteome</keyword>
<gene>
    <name evidence="14" type="ORF">AU468_12545</name>
</gene>
<dbReference type="PRINTS" id="PR00732">
    <property type="entry name" value="GLHYDRLASE4"/>
</dbReference>
<accession>A0A2S4JGT9</accession>